<dbReference type="EMBL" id="UZAU01000091">
    <property type="status" value="NOT_ANNOTATED_CDS"/>
    <property type="molecule type" value="Genomic_DNA"/>
</dbReference>
<accession>A0A803NW65</accession>
<keyword evidence="2" id="KW-1185">Reference proteome</keyword>
<proteinExistence type="predicted"/>
<reference evidence="1" key="1">
    <citation type="submission" date="2018-11" db="EMBL/GenBank/DDBJ databases">
        <authorList>
            <person name="Grassa J C."/>
        </authorList>
    </citation>
    <scope>NUCLEOTIDE SEQUENCE [LARGE SCALE GENOMIC DNA]</scope>
</reference>
<organism evidence="1 2">
    <name type="scientific">Cannabis sativa</name>
    <name type="common">Hemp</name>
    <name type="synonym">Marijuana</name>
    <dbReference type="NCBI Taxonomy" id="3483"/>
    <lineage>
        <taxon>Eukaryota</taxon>
        <taxon>Viridiplantae</taxon>
        <taxon>Streptophyta</taxon>
        <taxon>Embryophyta</taxon>
        <taxon>Tracheophyta</taxon>
        <taxon>Spermatophyta</taxon>
        <taxon>Magnoliopsida</taxon>
        <taxon>eudicotyledons</taxon>
        <taxon>Gunneridae</taxon>
        <taxon>Pentapetalae</taxon>
        <taxon>rosids</taxon>
        <taxon>fabids</taxon>
        <taxon>Rosales</taxon>
        <taxon>Cannabaceae</taxon>
        <taxon>Cannabis</taxon>
    </lineage>
</organism>
<dbReference type="Gramene" id="evm.model.02.206">
    <property type="protein sequence ID" value="cds.evm.model.02.206"/>
    <property type="gene ID" value="evm.TU.02.206"/>
</dbReference>
<sequence length="280" mass="31925">MPLLNKQQPLGFPIRKRTMSERLKGLKLKNMDLWVLLLIWSGHLLGKRATSERLKGLILEIADLQVHHTQMVRPTTILLEVIQTMHEINLLYGILFTILMTLDHPMTLQRERDLQSNIGEEPRSSVTKVKSTLPELLMASSTNTSHRCMETLRNRSNSLPTCHSKKDYFEGNSQYSTASSSSQSKRLRDDSIIIKDRSPQLPAKPHDQVTTTRPMSINAFHRLGRQKSLHNNINKKQPANTHITTHDVCRAKFDTLAALVKGITTLGILENLWHLSHLLI</sequence>
<evidence type="ECO:0000313" key="1">
    <source>
        <dbReference type="EnsemblPlants" id="cds.evm.model.02.206"/>
    </source>
</evidence>
<reference evidence="1" key="2">
    <citation type="submission" date="2021-03" db="UniProtKB">
        <authorList>
            <consortium name="EnsemblPlants"/>
        </authorList>
    </citation>
    <scope>IDENTIFICATION</scope>
</reference>
<name>A0A803NW65_CANSA</name>
<dbReference type="AlphaFoldDB" id="A0A803NW65"/>
<dbReference type="EnsemblPlants" id="evm.model.02.206">
    <property type="protein sequence ID" value="cds.evm.model.02.206"/>
    <property type="gene ID" value="evm.TU.02.206"/>
</dbReference>
<protein>
    <submittedName>
        <fullName evidence="1">Uncharacterized protein</fullName>
    </submittedName>
</protein>
<evidence type="ECO:0000313" key="2">
    <source>
        <dbReference type="Proteomes" id="UP000596661"/>
    </source>
</evidence>
<dbReference type="Proteomes" id="UP000596661">
    <property type="component" value="Chromosome 2"/>
</dbReference>